<dbReference type="GO" id="GO:0005737">
    <property type="term" value="C:cytoplasm"/>
    <property type="evidence" value="ECO:0007669"/>
    <property type="project" value="TreeGrafter"/>
</dbReference>
<accession>A0A6H1P3D6</accession>
<organism evidence="2 3">
    <name type="scientific">Priestia megaterium</name>
    <name type="common">Bacillus megaterium</name>
    <dbReference type="NCBI Taxonomy" id="1404"/>
    <lineage>
        <taxon>Bacteria</taxon>
        <taxon>Bacillati</taxon>
        <taxon>Bacillota</taxon>
        <taxon>Bacilli</taxon>
        <taxon>Bacillales</taxon>
        <taxon>Bacillaceae</taxon>
        <taxon>Priestia</taxon>
    </lineage>
</organism>
<dbReference type="Pfam" id="PF08546">
    <property type="entry name" value="ApbA_C"/>
    <property type="match status" value="1"/>
</dbReference>
<proteinExistence type="predicted"/>
<dbReference type="AlphaFoldDB" id="A0A6H1P3D6"/>
<dbReference type="FunFam" id="1.10.1040.10:FF:000017">
    <property type="entry name" value="2-dehydropantoate 2-reductase"/>
    <property type="match status" value="1"/>
</dbReference>
<gene>
    <name evidence="2" type="ORF">HFZ78_15505</name>
</gene>
<name>A0A6H1P3D6_PRIMG</name>
<protein>
    <recommendedName>
        <fullName evidence="1">Ketopantoate reductase C-terminal domain-containing protein</fullName>
    </recommendedName>
</protein>
<feature type="domain" description="Ketopantoate reductase C-terminal" evidence="1">
    <location>
        <begin position="33"/>
        <end position="152"/>
    </location>
</feature>
<evidence type="ECO:0000259" key="1">
    <source>
        <dbReference type="Pfam" id="PF08546"/>
    </source>
</evidence>
<dbReference type="PANTHER" id="PTHR21708:SF26">
    <property type="entry name" value="2-DEHYDROPANTOATE 2-REDUCTASE"/>
    <property type="match status" value="1"/>
</dbReference>
<dbReference type="Gene3D" id="1.10.1040.10">
    <property type="entry name" value="N-(1-d-carboxylethyl)-l-norvaline Dehydrogenase, domain 2"/>
    <property type="match status" value="1"/>
</dbReference>
<dbReference type="InterPro" id="IPR013752">
    <property type="entry name" value="KPA_reductase"/>
</dbReference>
<evidence type="ECO:0000313" key="3">
    <source>
        <dbReference type="Proteomes" id="UP000501868"/>
    </source>
</evidence>
<reference evidence="2 3" key="1">
    <citation type="submission" date="2020-04" db="EMBL/GenBank/DDBJ databases">
        <title>Genome-Wide Identification of 5-Methylcytosine Sites in Bacterial Genomes By High-Throughput Sequencing of MspJI Restriction Fragments.</title>
        <authorList>
            <person name="Wu V."/>
        </authorList>
    </citation>
    <scope>NUCLEOTIDE SEQUENCE [LARGE SCALE GENOMIC DNA]</scope>
    <source>
        <strain evidence="2 3">S2</strain>
    </source>
</reference>
<dbReference type="InterPro" id="IPR008927">
    <property type="entry name" value="6-PGluconate_DH-like_C_sf"/>
</dbReference>
<dbReference type="EMBL" id="CP051128">
    <property type="protein sequence ID" value="QIZ07962.1"/>
    <property type="molecule type" value="Genomic_DNA"/>
</dbReference>
<dbReference type="InterPro" id="IPR051402">
    <property type="entry name" value="KPR-Related"/>
</dbReference>
<reference evidence="2 3" key="2">
    <citation type="submission" date="2020-04" db="EMBL/GenBank/DDBJ databases">
        <authorList>
            <person name="Fomenkov A."/>
            <person name="Anton B.P."/>
            <person name="Roberts R.J."/>
        </authorList>
    </citation>
    <scope>NUCLEOTIDE SEQUENCE [LARGE SCALE GENOMIC DNA]</scope>
    <source>
        <strain evidence="2 3">S2</strain>
    </source>
</reference>
<dbReference type="InterPro" id="IPR013328">
    <property type="entry name" value="6PGD_dom2"/>
</dbReference>
<dbReference type="PANTHER" id="PTHR21708">
    <property type="entry name" value="PROBABLE 2-DEHYDROPANTOATE 2-REDUCTASE"/>
    <property type="match status" value="1"/>
</dbReference>
<sequence>MALGALDTRLVGKVEEIATLFNAANIETFTSSNVLRIKWNKLLLNVTFNPLTALIESKVGTIYVDEGLNQLALKICKEAIAVAVAMGIEIEVDFYETILAQGQLARDHHTSMLQDKLRGKPMELESICGYIVKKGKEVNVETPVLETIYYLLSYQMNRVKA</sequence>
<dbReference type="SUPFAM" id="SSF48179">
    <property type="entry name" value="6-phosphogluconate dehydrogenase C-terminal domain-like"/>
    <property type="match status" value="1"/>
</dbReference>
<evidence type="ECO:0000313" key="2">
    <source>
        <dbReference type="EMBL" id="QIZ07962.1"/>
    </source>
</evidence>
<dbReference type="Proteomes" id="UP000501868">
    <property type="component" value="Chromosome"/>
</dbReference>